<keyword evidence="8" id="KW-0067">ATP-binding</keyword>
<keyword evidence="5" id="KW-0808">Transferase</keyword>
<organism evidence="10 11">
    <name type="scientific">Sinorhizobium psoraleae</name>
    <dbReference type="NCBI Taxonomy" id="520838"/>
    <lineage>
        <taxon>Bacteria</taxon>
        <taxon>Pseudomonadati</taxon>
        <taxon>Pseudomonadota</taxon>
        <taxon>Alphaproteobacteria</taxon>
        <taxon>Hyphomicrobiales</taxon>
        <taxon>Rhizobiaceae</taxon>
        <taxon>Sinorhizobium/Ensifer group</taxon>
        <taxon>Sinorhizobium</taxon>
    </lineage>
</organism>
<comment type="catalytic activity">
    <reaction evidence="1">
        <text>ATP + protein L-histidine = ADP + protein N-phospho-L-histidine.</text>
        <dbReference type="EC" id="2.7.13.3"/>
    </reaction>
</comment>
<dbReference type="InterPro" id="IPR011102">
    <property type="entry name" value="Sig_transdc_His_kinase_HWE"/>
</dbReference>
<evidence type="ECO:0000256" key="3">
    <source>
        <dbReference type="ARBA" id="ARBA00021740"/>
    </source>
</evidence>
<dbReference type="SMART" id="SM00091">
    <property type="entry name" value="PAS"/>
    <property type="match status" value="1"/>
</dbReference>
<dbReference type="PROSITE" id="PS50112">
    <property type="entry name" value="PAS"/>
    <property type="match status" value="1"/>
</dbReference>
<dbReference type="NCBIfam" id="TIGR00229">
    <property type="entry name" value="sensory_box"/>
    <property type="match status" value="1"/>
</dbReference>
<dbReference type="Pfam" id="PF07536">
    <property type="entry name" value="HWE_HK"/>
    <property type="match status" value="1"/>
</dbReference>
<dbReference type="CDD" id="cd00130">
    <property type="entry name" value="PAS"/>
    <property type="match status" value="1"/>
</dbReference>
<evidence type="ECO:0000313" key="11">
    <source>
        <dbReference type="Proteomes" id="UP001079430"/>
    </source>
</evidence>
<evidence type="ECO:0000256" key="4">
    <source>
        <dbReference type="ARBA" id="ARBA00022553"/>
    </source>
</evidence>
<dbReference type="InterPro" id="IPR035965">
    <property type="entry name" value="PAS-like_dom_sf"/>
</dbReference>
<comment type="caution">
    <text evidence="10">The sequence shown here is derived from an EMBL/GenBank/DDBJ whole genome shotgun (WGS) entry which is preliminary data.</text>
</comment>
<evidence type="ECO:0000256" key="5">
    <source>
        <dbReference type="ARBA" id="ARBA00022679"/>
    </source>
</evidence>
<dbReference type="SUPFAM" id="SSF55785">
    <property type="entry name" value="PYP-like sensor domain (PAS domain)"/>
    <property type="match status" value="1"/>
</dbReference>
<evidence type="ECO:0000256" key="1">
    <source>
        <dbReference type="ARBA" id="ARBA00000085"/>
    </source>
</evidence>
<dbReference type="InterPro" id="IPR029016">
    <property type="entry name" value="GAF-like_dom_sf"/>
</dbReference>
<evidence type="ECO:0000256" key="8">
    <source>
        <dbReference type="ARBA" id="ARBA00022840"/>
    </source>
</evidence>
<dbReference type="Gene3D" id="3.30.450.40">
    <property type="match status" value="1"/>
</dbReference>
<dbReference type="InterPro" id="IPR000014">
    <property type="entry name" value="PAS"/>
</dbReference>
<evidence type="ECO:0000256" key="2">
    <source>
        <dbReference type="ARBA" id="ARBA00012438"/>
    </source>
</evidence>
<evidence type="ECO:0000256" key="7">
    <source>
        <dbReference type="ARBA" id="ARBA00022777"/>
    </source>
</evidence>
<dbReference type="Pfam" id="PF01590">
    <property type="entry name" value="GAF"/>
    <property type="match status" value="1"/>
</dbReference>
<dbReference type="Proteomes" id="UP001079430">
    <property type="component" value="Unassembled WGS sequence"/>
</dbReference>
<feature type="domain" description="PAS" evidence="9">
    <location>
        <begin position="186"/>
        <end position="257"/>
    </location>
</feature>
<keyword evidence="4" id="KW-0597">Phosphoprotein</keyword>
<gene>
    <name evidence="10" type="ORF">O3W52_17730</name>
</gene>
<dbReference type="EC" id="2.7.13.3" evidence="2"/>
<accession>A0ABT4KIN6</accession>
<sequence>MREKTEAMLPAVAQVLDTPERLGVLHAVVPDMAVPDGDFDGLAKLAASLFGAPIALVSLVDSEWQWFKAAVGTTETRQRCDESFCLHTIADPDSVLVVLDASRHPLFRHRPRVTDAPFLRFYAGACILLDGQAVGTVCVFDVAPRQEIAPKLVDDLRGVADIAASLLKLKDEARRRALKEAALSREEQRLAMALDAANVGSWLWDVRAGVVAGNSAMMRMFGLRAERSVGAKTIFAAIHPDDRVATFSKLREAMAANEEYDGMFRIRDSGRWLLGRGRVLDRDGKGAPLTFLGMTIDVTDQQESVQRTRLLLKELNHRVKNTLAMLQSLARQTLRQTSDPVEFMAAFAGRLQAISDAHGLLSDYEWGTIHLSELISKQLRPYVSDYAEQVEIHKDEILLGPDQAVGLGLVLHELATNAVKYGSLSVPKGKVVLTARGVVEDGGAVLHLTWTEVGGPPVREPRRRGFGSILIERSLDKVIGSSVKVEYLPAGVTALIRLPLWS</sequence>
<dbReference type="PANTHER" id="PTHR41523">
    <property type="entry name" value="TWO-COMPONENT SYSTEM SENSOR PROTEIN"/>
    <property type="match status" value="1"/>
</dbReference>
<dbReference type="Pfam" id="PF08447">
    <property type="entry name" value="PAS_3"/>
    <property type="match status" value="1"/>
</dbReference>
<dbReference type="InterPro" id="IPR013655">
    <property type="entry name" value="PAS_fold_3"/>
</dbReference>
<evidence type="ECO:0000259" key="9">
    <source>
        <dbReference type="PROSITE" id="PS50112"/>
    </source>
</evidence>
<keyword evidence="11" id="KW-1185">Reference proteome</keyword>
<evidence type="ECO:0000313" key="10">
    <source>
        <dbReference type="EMBL" id="MCZ4091841.1"/>
    </source>
</evidence>
<dbReference type="RefSeq" id="WP_269281967.1">
    <property type="nucleotide sequence ID" value="NZ_JAPVOI010000004.1"/>
</dbReference>
<dbReference type="Gene3D" id="3.30.450.20">
    <property type="entry name" value="PAS domain"/>
    <property type="match status" value="1"/>
</dbReference>
<dbReference type="EMBL" id="JAPVOI010000004">
    <property type="protein sequence ID" value="MCZ4091841.1"/>
    <property type="molecule type" value="Genomic_DNA"/>
</dbReference>
<dbReference type="InterPro" id="IPR003018">
    <property type="entry name" value="GAF"/>
</dbReference>
<dbReference type="SUPFAM" id="SSF55874">
    <property type="entry name" value="ATPase domain of HSP90 chaperone/DNA topoisomerase II/histidine kinase"/>
    <property type="match status" value="1"/>
</dbReference>
<dbReference type="PANTHER" id="PTHR41523:SF8">
    <property type="entry name" value="ETHYLENE RESPONSE SENSOR PROTEIN"/>
    <property type="match status" value="1"/>
</dbReference>
<dbReference type="Gene3D" id="3.30.565.10">
    <property type="entry name" value="Histidine kinase-like ATPase, C-terminal domain"/>
    <property type="match status" value="1"/>
</dbReference>
<keyword evidence="7" id="KW-0418">Kinase</keyword>
<name>A0ABT4KIN6_9HYPH</name>
<protein>
    <recommendedName>
        <fullName evidence="3">Blue-light-activated histidine kinase</fullName>
        <ecNumber evidence="2">2.7.13.3</ecNumber>
    </recommendedName>
</protein>
<proteinExistence type="predicted"/>
<keyword evidence="6" id="KW-0547">Nucleotide-binding</keyword>
<reference evidence="10" key="1">
    <citation type="submission" date="2022-10" db="EMBL/GenBank/DDBJ databases">
        <title>Whole genome sequencing of three plant growth promoting bacteria isolated from Vachellia tortilis subsp. raddiana in Morocco.</title>
        <authorList>
            <person name="Hnini M."/>
            <person name="Zouagui R."/>
            <person name="Zouagui H."/>
            <person name="Chemao Elfihri M.-W."/>
            <person name="Ibrahimi A."/>
            <person name="Sbabou L."/>
            <person name="Aurag J."/>
        </authorList>
    </citation>
    <scope>NUCLEOTIDE SEQUENCE</scope>
    <source>
        <strain evidence="10">LMR678</strain>
    </source>
</reference>
<dbReference type="SMART" id="SM00911">
    <property type="entry name" value="HWE_HK"/>
    <property type="match status" value="1"/>
</dbReference>
<dbReference type="SUPFAM" id="SSF55781">
    <property type="entry name" value="GAF domain-like"/>
    <property type="match status" value="1"/>
</dbReference>
<dbReference type="InterPro" id="IPR036890">
    <property type="entry name" value="HATPase_C_sf"/>
</dbReference>
<evidence type="ECO:0000256" key="6">
    <source>
        <dbReference type="ARBA" id="ARBA00022741"/>
    </source>
</evidence>